<protein>
    <submittedName>
        <fullName evidence="2">Cupin domain-containing protein</fullName>
    </submittedName>
</protein>
<dbReference type="SUPFAM" id="SSF51182">
    <property type="entry name" value="RmlC-like cupins"/>
    <property type="match status" value="1"/>
</dbReference>
<dbReference type="Gene3D" id="2.20.70.150">
    <property type="match status" value="1"/>
</dbReference>
<dbReference type="InterPro" id="IPR014710">
    <property type="entry name" value="RmlC-like_jellyroll"/>
</dbReference>
<organism evidence="2 3">
    <name type="scientific">Marinibaculum pumilum</name>
    <dbReference type="NCBI Taxonomy" id="1766165"/>
    <lineage>
        <taxon>Bacteria</taxon>
        <taxon>Pseudomonadati</taxon>
        <taxon>Pseudomonadota</taxon>
        <taxon>Alphaproteobacteria</taxon>
        <taxon>Rhodospirillales</taxon>
        <taxon>Rhodospirillaceae</taxon>
        <taxon>Marinibaculum</taxon>
    </lineage>
</organism>
<proteinExistence type="predicted"/>
<dbReference type="InterPro" id="IPR011051">
    <property type="entry name" value="RmlC_Cupin_sf"/>
</dbReference>
<dbReference type="Proteomes" id="UP001595528">
    <property type="component" value="Unassembled WGS sequence"/>
</dbReference>
<evidence type="ECO:0000313" key="3">
    <source>
        <dbReference type="Proteomes" id="UP001595528"/>
    </source>
</evidence>
<dbReference type="CDD" id="cd02231">
    <property type="entry name" value="cupin_BLL6423-like"/>
    <property type="match status" value="1"/>
</dbReference>
<dbReference type="EMBL" id="JBHRTR010000054">
    <property type="protein sequence ID" value="MFC3231297.1"/>
    <property type="molecule type" value="Genomic_DNA"/>
</dbReference>
<dbReference type="InterPro" id="IPR013096">
    <property type="entry name" value="Cupin_2"/>
</dbReference>
<name>A0ABV7L9K6_9PROT</name>
<accession>A0ABV7L9K6</accession>
<dbReference type="Gene3D" id="2.60.120.10">
    <property type="entry name" value="Jelly Rolls"/>
    <property type="match status" value="1"/>
</dbReference>
<dbReference type="Pfam" id="PF07883">
    <property type="entry name" value="Cupin_2"/>
    <property type="match status" value="1"/>
</dbReference>
<evidence type="ECO:0000313" key="2">
    <source>
        <dbReference type="EMBL" id="MFC3231297.1"/>
    </source>
</evidence>
<dbReference type="RefSeq" id="WP_379906767.1">
    <property type="nucleotide sequence ID" value="NZ_JBHRTR010000054.1"/>
</dbReference>
<comment type="caution">
    <text evidence="2">The sequence shown here is derived from an EMBL/GenBank/DDBJ whole genome shotgun (WGS) entry which is preliminary data.</text>
</comment>
<sequence>MPSSVRRIVTGHDEQGRSIFVSDESIGPDTTPDRENVFVPPGNPLTCLIDLWRMAAVPGRFDGDTDTATGPVKLVPPAGLFFRTVEVPPDSQRNFDAMKDYFSGMGAGENLDKASSRHGAMHKTDTVDFAIILKGEVHLVLDEGEQHLKAGDVVIQRGTNHAWSNRTEEPCIFACVLIAADGNRGS</sequence>
<dbReference type="PANTHER" id="PTHR36156">
    <property type="entry name" value="SLR2101 PROTEIN"/>
    <property type="match status" value="1"/>
</dbReference>
<dbReference type="PANTHER" id="PTHR36156:SF2">
    <property type="entry name" value="CUPIN TYPE-2 DOMAIN-CONTAINING PROTEIN"/>
    <property type="match status" value="1"/>
</dbReference>
<gene>
    <name evidence="2" type="ORF">ACFOGJ_28875</name>
</gene>
<keyword evidence="3" id="KW-1185">Reference proteome</keyword>
<dbReference type="InterPro" id="IPR047142">
    <property type="entry name" value="OryJ/VirC-like"/>
</dbReference>
<feature type="domain" description="Cupin type-2" evidence="1">
    <location>
        <begin position="121"/>
        <end position="176"/>
    </location>
</feature>
<reference evidence="3" key="1">
    <citation type="journal article" date="2019" name="Int. J. Syst. Evol. Microbiol.">
        <title>The Global Catalogue of Microorganisms (GCM) 10K type strain sequencing project: providing services to taxonomists for standard genome sequencing and annotation.</title>
        <authorList>
            <consortium name="The Broad Institute Genomics Platform"/>
            <consortium name="The Broad Institute Genome Sequencing Center for Infectious Disease"/>
            <person name="Wu L."/>
            <person name="Ma J."/>
        </authorList>
    </citation>
    <scope>NUCLEOTIDE SEQUENCE [LARGE SCALE GENOMIC DNA]</scope>
    <source>
        <strain evidence="3">KCTC 42964</strain>
    </source>
</reference>
<evidence type="ECO:0000259" key="1">
    <source>
        <dbReference type="Pfam" id="PF07883"/>
    </source>
</evidence>